<accession>A0AAE7DWV2</accession>
<dbReference type="AlphaFoldDB" id="A0AAE7DWV2"/>
<gene>
    <name evidence="1" type="ORF">HOO69_05890</name>
</gene>
<dbReference type="EMBL" id="CP053541">
    <property type="protein sequence ID" value="QJY36171.1"/>
    <property type="molecule type" value="Genomic_DNA"/>
</dbReference>
<reference evidence="1 2" key="1">
    <citation type="submission" date="2020-05" db="EMBL/GenBank/DDBJ databases">
        <title>First description outside Europe of the emergent pathogen for shellfish aquaculture Vibrio europaeus.</title>
        <authorList>
            <person name="Dubert J."/>
            <person name="Rojas R."/>
        </authorList>
    </citation>
    <scope>NUCLEOTIDE SEQUENCE [LARGE SCALE GENOMIC DNA]</scope>
    <source>
        <strain evidence="1 2">NPI-1</strain>
    </source>
</reference>
<dbReference type="InterPro" id="IPR027417">
    <property type="entry name" value="P-loop_NTPase"/>
</dbReference>
<evidence type="ECO:0000313" key="1">
    <source>
        <dbReference type="EMBL" id="QJY36171.1"/>
    </source>
</evidence>
<dbReference type="PROSITE" id="PS51257">
    <property type="entry name" value="PROKAR_LIPOPROTEIN"/>
    <property type="match status" value="1"/>
</dbReference>
<dbReference type="Gene3D" id="3.40.50.300">
    <property type="entry name" value="P-loop containing nucleotide triphosphate hydrolases"/>
    <property type="match status" value="1"/>
</dbReference>
<dbReference type="RefSeq" id="WP_171801558.1">
    <property type="nucleotide sequence ID" value="NZ_CP053541.1"/>
</dbReference>
<proteinExistence type="predicted"/>
<name>A0AAE7DWV2_9VIBR</name>
<sequence>MKLPNPVNKNNALNAQHVCYMGTTGSCKTTAIRKLKLIPKSAQVVMFDPYAEHSEQRLEGLKVVPCASFSEFYQRAWYGRKQRKPFRLALVNQERSRDNLERFAQMVWSLGDGQHAHELHCVIEELAKCTNNTAKLDGVAGELWTGGRGFGLVMHATFQRSQEVPKTVLDESKHIYIGAVSSKRNARYIADYYDVPYESILSLKGCHEREHLGKGKYADYILKSPGIGNHRQGKIYPAR</sequence>
<evidence type="ECO:0000313" key="2">
    <source>
        <dbReference type="Proteomes" id="UP000501443"/>
    </source>
</evidence>
<organism evidence="1 2">
    <name type="scientific">Vibrio europaeus</name>
    <dbReference type="NCBI Taxonomy" id="300876"/>
    <lineage>
        <taxon>Bacteria</taxon>
        <taxon>Pseudomonadati</taxon>
        <taxon>Pseudomonadota</taxon>
        <taxon>Gammaproteobacteria</taxon>
        <taxon>Vibrionales</taxon>
        <taxon>Vibrionaceae</taxon>
        <taxon>Vibrio</taxon>
        <taxon>Vibrio oreintalis group</taxon>
    </lineage>
</organism>
<evidence type="ECO:0008006" key="3">
    <source>
        <dbReference type="Google" id="ProtNLM"/>
    </source>
</evidence>
<dbReference type="Proteomes" id="UP000501443">
    <property type="component" value="Chromosome 1"/>
</dbReference>
<protein>
    <recommendedName>
        <fullName evidence="3">Helicase HerA central domain-containing protein</fullName>
    </recommendedName>
</protein>